<dbReference type="RefSeq" id="WP_189572389.1">
    <property type="nucleotide sequence ID" value="NZ_BMXI01000016.1"/>
</dbReference>
<keyword evidence="5" id="KW-1185">Reference proteome</keyword>
<accession>A0A918TTK0</accession>
<feature type="signal peptide" evidence="3">
    <location>
        <begin position="1"/>
        <end position="29"/>
    </location>
</feature>
<feature type="chain" id="PRO_5037966553" description="LamG-like jellyroll fold domain-containing protein" evidence="3">
    <location>
        <begin position="30"/>
        <end position="2724"/>
    </location>
</feature>
<dbReference type="CDD" id="cd22249">
    <property type="entry name" value="UDM1_RNF168_RNF169-like"/>
    <property type="match status" value="1"/>
</dbReference>
<keyword evidence="1" id="KW-0175">Coiled coil</keyword>
<feature type="compositionally biased region" description="Gly residues" evidence="2">
    <location>
        <begin position="844"/>
        <end position="877"/>
    </location>
</feature>
<dbReference type="EMBL" id="BMXI01000016">
    <property type="protein sequence ID" value="GHC62952.1"/>
    <property type="molecule type" value="Genomic_DNA"/>
</dbReference>
<feature type="region of interest" description="Disordered" evidence="2">
    <location>
        <begin position="952"/>
        <end position="1005"/>
    </location>
</feature>
<organism evidence="4 5">
    <name type="scientific">Roseibacillus persicicus</name>
    <dbReference type="NCBI Taxonomy" id="454148"/>
    <lineage>
        <taxon>Bacteria</taxon>
        <taxon>Pseudomonadati</taxon>
        <taxon>Verrucomicrobiota</taxon>
        <taxon>Verrucomicrobiia</taxon>
        <taxon>Verrucomicrobiales</taxon>
        <taxon>Verrucomicrobiaceae</taxon>
        <taxon>Roseibacillus</taxon>
    </lineage>
</organism>
<feature type="compositionally biased region" description="Gly residues" evidence="2">
    <location>
        <begin position="816"/>
        <end position="829"/>
    </location>
</feature>
<dbReference type="Gene3D" id="2.60.120.200">
    <property type="match status" value="1"/>
</dbReference>
<feature type="region of interest" description="Disordered" evidence="2">
    <location>
        <begin position="687"/>
        <end position="761"/>
    </location>
</feature>
<evidence type="ECO:0008006" key="6">
    <source>
        <dbReference type="Google" id="ProtNLM"/>
    </source>
</evidence>
<dbReference type="Pfam" id="PF13385">
    <property type="entry name" value="Laminin_G_3"/>
    <property type="match status" value="1"/>
</dbReference>
<evidence type="ECO:0000256" key="2">
    <source>
        <dbReference type="SAM" id="MobiDB-lite"/>
    </source>
</evidence>
<feature type="compositionally biased region" description="Gly residues" evidence="2">
    <location>
        <begin position="687"/>
        <end position="716"/>
    </location>
</feature>
<feature type="compositionally biased region" description="Gly residues" evidence="2">
    <location>
        <begin position="739"/>
        <end position="761"/>
    </location>
</feature>
<name>A0A918TTK0_9BACT</name>
<feature type="compositionally biased region" description="Basic and acidic residues" evidence="2">
    <location>
        <begin position="720"/>
        <end position="729"/>
    </location>
</feature>
<feature type="compositionally biased region" description="Gly residues" evidence="2">
    <location>
        <begin position="885"/>
        <end position="895"/>
    </location>
</feature>
<comment type="caution">
    <text evidence="4">The sequence shown here is derived from an EMBL/GenBank/DDBJ whole genome shotgun (WGS) entry which is preliminary data.</text>
</comment>
<evidence type="ECO:0000256" key="1">
    <source>
        <dbReference type="SAM" id="Coils"/>
    </source>
</evidence>
<sequence length="2724" mass="285270">MTTYSRHFQKVGLIGSFALVLLCSNSSHADEVHRWTFEDGTDSVGGADLEFNGGGALYDGRLYLDGSDDFAVTKAPLSGDLSERTLVVWAGVDDLGQGGGGVLTVVGGTAATDPFDGIVFGERATSQWMNGSNSFLRSVSNNGGAAESVTSPETVMVAIVYGPGNEITIYREGALYSTSGATQGTRQDYAGGTSFAHFGQRHTDGSNRFFEGFIEEARIYDEALSAVELAALYQEGPSQNSAPALSPAVGTLLVEELDASSNHSSSISLSLSSVSSAGVQIGYGESGRADYFLNFPSKDDVAEGVLVSSVAASSSRITSQTAVSEAGTASYLFPDRYFIATHNVERGEANLDVSFGWFPYSDWLGAVTSAETDEGPLQIRSAAGGIFLGQEFQDLGGGVSRVDLTSLGDFSSSEGVLLVNAAANLGDFALSQDRSDGGFDVFVMDPRDNAGVYTRRPISFVYLPINAVGTRNLEALGRVEGGGTSEVQGGHYTVSKSGSGASAVWQLEIYQDAAKTIKHTFETGTLLLSNEGGGINNIDNQVSAAWHQASESWLITTYDVNGNFVQDVTGFEDVFSFAFFKGVRPTIEIDSTARTFSVDADGDGIFTDEEGVFRDDMPYEVALRGGIMHFIFGQDLILQPNDRVICKGDYPISLVAARDLVIPEGAVIDASADGVLPGPGGGLGGGGGAGGMGGAGGDGSVTEGGDGRNGGDGGILGSTDGKDGFDGNDGKLAISNGGAQNGGWGEWGSEGGAGLPGFGASGGGGSSDTLVYGRGERALFSSSAHGPGGNGGNGGDYNFVAAGANGSNGGGGSTLDGGVGAAGGDGPRGGRGRGGRNLGSGLLISGGAGGSGGRGGAGGGGGAAGGAGGGGGGGGGEAFRNTGNGESGGAGGDGGKGGDGGAGAIGTAGGQGGGGGGAVALTAYRYLVAKGTFVATGGEGGASEAPTAIHMGASGVDGENGIGGINPSRGAGGDGGDGGDGGRGGAGGDGGNGGEGGGGSGGTFKFEGHRIDTDGAVLIVTGGTSLDTEGRIIFSESGPNELFGYDFGSKFEDFGGLSGANPHLDVLTETPYLASLRGGAEVGGLLNGFNAGDFSAVVSGAPGDAVLAVMRSATFAGESYPGYDWIFLINLTANQLQSPVLGAGDSGWFSSLIDGGLATKEAFGGAGSSIHPYLEAHGVYATLIPSEVSFVAWGFENGQIFLEESADLELGILEVEYLTTPGFTVATVIPDAVEEDFISPGYPESGDRLLFTSTGELEVNIVPAEAVAAGARWQVDSQGGVYQSGELVPNVPLGVHELSFPTVPGWLPPRGSRVDVVPGGITTTVTVTFDEAASATIGAIPPQTVGESQVLGMTFAPGTSLELVSGAPEGALFITGSGWFYYEPSIEDRSPFEVRFSYGGESQVVMISPEPDLSNELEILALQPQPESLPDPAGANYNQIHKAKGEALMNLNSESTNTRIVTMSGKEILFRQTEDGLDEGRFFEAVGYYQQDDGSGNLSWVGPTAIEELRIYAETVTFESALHVPGTKVTIYAKTVNFPTEQGQLITTPLADSPGSRLDAGDVTIHALAIEGVPSDHPRFVLNGGDSTNGSGGAAGMLKTPFEGMALFAKLLGGNGASEGATVPVVLSECEDRISEEFRGYSWLHPIAVRSALAYAKDLYFLGFLTEAESEFLAYKRYLSQLGDFSHLPDDANYPDEVGCPVDPSLDFFPDTLDARLEFAELEADVDRHLARLSDKLDYYGNPAGWVPLLSLETNFLLTDAFIDNAIEALYVSYWINRSSDFIEEQTAALSEAEAQLTAENGLLNAQMDFLLGQNRTGETSGEIYELQLEESELNDLIERQTERLQELEARLLERAEDLQEEEDRKEAWKKTARTLGAVMQVVPVGQPALAAAGGGLDLVSRVDEQDSLETILDGASIVGSYQVADLRKSAKDLEESVEAPSLQSTTKQEAYNAQANDLEQKLGYLDQGYDDGNAETSDDYLGVKELQLFLGTYEAPADEIAAMLEQVKATDPQFVSMVDSISELMRRKEAFAARLLSAQNQVREIPALVMKNAIAIERLDRSATDFQGVLDPQALSVVREMERRAKDRLRKQFYLLAKAYEYRLVESYRQGSGAAFDAVDVFEKVEAIIQAPQDLVTFTNSNGNLESVVPTATAAPHIINADGFRALASIFRDELSKISTRIVDNYDTSEFEQNCDPLVFDERELEMLNGSLGQVTVNLEKSGKLDVGKEMQRIRSLVLDNVSFSLTLDGQPTTAAAIGLTAGSKVEIQVVHSGRSVITREGQRYLFNHYTSGSETENPIRWKFTVDLTEDNLPVANVSSFDLSYASESLLTTFLGDDGDLSIQRFSRPGAAADLVVKVLTPEPEWSGAPVGDVGVVIESLNLCAGIDFYESTGTEETEIRVQDPDGNPLDILPRFRFDLANGQAPNEEWGRRDGIGSITRSFTPGSFEIRPQEFYGDVLTAGDAQPNGFRFSHWISQTGGRIRQQGESYLNAFGQNAIYNNALGDYLAGSSTNGDEASRTLLVDNNQNKRFIAVYEYVGDTDPAEVQSIALDLSESNGVVTTYVVNFDEAVAGVRAEDFMAVDEIGVLEILSTTRIGNSWKVKVNGVPTSFGLVDDDSILDAAGNSLAGFGLGNGDFTYDGVTTVGSQTVTLALTGFDENGAPELQLIGAGDSSWQLQWSADLTNEGWTDLEVMTLVDGSATTTDSTANEETKRFYRVVAVE</sequence>
<reference evidence="4" key="1">
    <citation type="journal article" date="2014" name="Int. J. Syst. Evol. Microbiol.">
        <title>Complete genome sequence of Corynebacterium casei LMG S-19264T (=DSM 44701T), isolated from a smear-ripened cheese.</title>
        <authorList>
            <consortium name="US DOE Joint Genome Institute (JGI-PGF)"/>
            <person name="Walter F."/>
            <person name="Albersmeier A."/>
            <person name="Kalinowski J."/>
            <person name="Ruckert C."/>
        </authorList>
    </citation>
    <scope>NUCLEOTIDE SEQUENCE</scope>
    <source>
        <strain evidence="4">KCTC 12988</strain>
    </source>
</reference>
<keyword evidence="3" id="KW-0732">Signal</keyword>
<dbReference type="Proteomes" id="UP000644507">
    <property type="component" value="Unassembled WGS sequence"/>
</dbReference>
<evidence type="ECO:0000256" key="3">
    <source>
        <dbReference type="SAM" id="SignalP"/>
    </source>
</evidence>
<evidence type="ECO:0000313" key="4">
    <source>
        <dbReference type="EMBL" id="GHC62952.1"/>
    </source>
</evidence>
<protein>
    <recommendedName>
        <fullName evidence="6">LamG-like jellyroll fold domain-containing protein</fullName>
    </recommendedName>
</protein>
<dbReference type="SUPFAM" id="SSF49899">
    <property type="entry name" value="Concanavalin A-like lectins/glucanases"/>
    <property type="match status" value="1"/>
</dbReference>
<feature type="compositionally biased region" description="Gly residues" evidence="2">
    <location>
        <begin position="958"/>
        <end position="1002"/>
    </location>
</feature>
<evidence type="ECO:0000313" key="5">
    <source>
        <dbReference type="Proteomes" id="UP000644507"/>
    </source>
</evidence>
<proteinExistence type="predicted"/>
<feature type="coiled-coil region" evidence="1">
    <location>
        <begin position="1831"/>
        <end position="1865"/>
    </location>
</feature>
<gene>
    <name evidence="4" type="ORF">GCM10007100_32880</name>
</gene>
<feature type="region of interest" description="Disordered" evidence="2">
    <location>
        <begin position="816"/>
        <end position="895"/>
    </location>
</feature>
<dbReference type="InterPro" id="IPR013320">
    <property type="entry name" value="ConA-like_dom_sf"/>
</dbReference>
<reference evidence="4" key="2">
    <citation type="submission" date="2020-09" db="EMBL/GenBank/DDBJ databases">
        <authorList>
            <person name="Sun Q."/>
            <person name="Kim S."/>
        </authorList>
    </citation>
    <scope>NUCLEOTIDE SEQUENCE</scope>
    <source>
        <strain evidence="4">KCTC 12988</strain>
    </source>
</reference>